<gene>
    <name evidence="6" type="ORF">O181_006388</name>
</gene>
<dbReference type="InterPro" id="IPR020083">
    <property type="entry name" value="Ribosomal_eL39_CS"/>
</dbReference>
<protein>
    <recommendedName>
        <fullName evidence="4">Large ribosomal subunit protein eL39</fullName>
    </recommendedName>
    <alternativeName>
        <fullName evidence="5">60S ribosomal protein L39</fullName>
    </alternativeName>
</protein>
<dbReference type="GO" id="GO:0022625">
    <property type="term" value="C:cytosolic large ribosomal subunit"/>
    <property type="evidence" value="ECO:0007669"/>
    <property type="project" value="TreeGrafter"/>
</dbReference>
<name>A0A9Q3GGJ3_9BASI</name>
<dbReference type="InterPro" id="IPR023626">
    <property type="entry name" value="Ribosomal_eL39_dom_sf"/>
</dbReference>
<keyword evidence="2" id="KW-0689">Ribosomal protein</keyword>
<dbReference type="PANTHER" id="PTHR19970">
    <property type="entry name" value="RIBOSOMAL PROTEIN L39E"/>
    <property type="match status" value="1"/>
</dbReference>
<keyword evidence="7" id="KW-1185">Reference proteome</keyword>
<evidence type="ECO:0000256" key="3">
    <source>
        <dbReference type="ARBA" id="ARBA00023274"/>
    </source>
</evidence>
<evidence type="ECO:0000313" key="7">
    <source>
        <dbReference type="Proteomes" id="UP000765509"/>
    </source>
</evidence>
<dbReference type="GO" id="GO:0003735">
    <property type="term" value="F:structural constituent of ribosome"/>
    <property type="evidence" value="ECO:0007669"/>
    <property type="project" value="InterPro"/>
</dbReference>
<dbReference type="SUPFAM" id="SSF48662">
    <property type="entry name" value="Ribosomal protein L39e"/>
    <property type="match status" value="1"/>
</dbReference>
<organism evidence="6 7">
    <name type="scientific">Austropuccinia psidii MF-1</name>
    <dbReference type="NCBI Taxonomy" id="1389203"/>
    <lineage>
        <taxon>Eukaryota</taxon>
        <taxon>Fungi</taxon>
        <taxon>Dikarya</taxon>
        <taxon>Basidiomycota</taxon>
        <taxon>Pucciniomycotina</taxon>
        <taxon>Pucciniomycetes</taxon>
        <taxon>Pucciniales</taxon>
        <taxon>Sphaerophragmiaceae</taxon>
        <taxon>Austropuccinia</taxon>
    </lineage>
</organism>
<reference evidence="6" key="1">
    <citation type="submission" date="2021-03" db="EMBL/GenBank/DDBJ databases">
        <title>Draft genome sequence of rust myrtle Austropuccinia psidii MF-1, a brazilian biotype.</title>
        <authorList>
            <person name="Quecine M.C."/>
            <person name="Pachon D.M.R."/>
            <person name="Bonatelli M.L."/>
            <person name="Correr F.H."/>
            <person name="Franceschini L.M."/>
            <person name="Leite T.F."/>
            <person name="Margarido G.R.A."/>
            <person name="Almeida C.A."/>
            <person name="Ferrarezi J.A."/>
            <person name="Labate C.A."/>
        </authorList>
    </citation>
    <scope>NUCLEOTIDE SEQUENCE</scope>
    <source>
        <strain evidence="6">MF-1</strain>
    </source>
</reference>
<dbReference type="Pfam" id="PF00832">
    <property type="entry name" value="Ribosomal_L39"/>
    <property type="match status" value="1"/>
</dbReference>
<dbReference type="GO" id="GO:0006412">
    <property type="term" value="P:translation"/>
    <property type="evidence" value="ECO:0007669"/>
    <property type="project" value="InterPro"/>
</dbReference>
<proteinExistence type="inferred from homology"/>
<dbReference type="HAMAP" id="MF_00629">
    <property type="entry name" value="Ribosomal_eL39"/>
    <property type="match status" value="1"/>
</dbReference>
<dbReference type="Gene3D" id="1.10.1620.10">
    <property type="entry name" value="Ribosomal protein L39e"/>
    <property type="match status" value="1"/>
</dbReference>
<dbReference type="PANTHER" id="PTHR19970:SF0">
    <property type="entry name" value="LARGE RIBOSOMAL SUBUNIT PROTEIN EL39"/>
    <property type="match status" value="1"/>
</dbReference>
<evidence type="ECO:0000313" key="6">
    <source>
        <dbReference type="EMBL" id="MBW0466673.1"/>
    </source>
</evidence>
<dbReference type="PROSITE" id="PS00051">
    <property type="entry name" value="RIBOSOMAL_L39E"/>
    <property type="match status" value="1"/>
</dbReference>
<dbReference type="AlphaFoldDB" id="A0A9Q3GGJ3"/>
<keyword evidence="3" id="KW-0687">Ribonucleoprotein</keyword>
<comment type="similarity">
    <text evidence="1">Belongs to the eukaryotic ribosomal protein eL39 family.</text>
</comment>
<dbReference type="OrthoDB" id="6332053at2759"/>
<sequence>MHCPDKPQVVSLLAKSFDRNYKYMLVGLDLFSLGRLTAGVTRKMPNENDWGLRSLAAPGRRLPPRHPQAFPLSHRSIEHGYGLIKMPSNKSFRIKRALAKAQRQNRPLPQWFRLKTDSKITYNAKRRNWRRTKLNL</sequence>
<dbReference type="InterPro" id="IPR000077">
    <property type="entry name" value="Ribosomal_eL39"/>
</dbReference>
<accession>A0A9Q3GGJ3</accession>
<evidence type="ECO:0000256" key="2">
    <source>
        <dbReference type="ARBA" id="ARBA00022980"/>
    </source>
</evidence>
<evidence type="ECO:0000256" key="1">
    <source>
        <dbReference type="ARBA" id="ARBA00009339"/>
    </source>
</evidence>
<evidence type="ECO:0000256" key="5">
    <source>
        <dbReference type="ARBA" id="ARBA00035339"/>
    </source>
</evidence>
<evidence type="ECO:0000256" key="4">
    <source>
        <dbReference type="ARBA" id="ARBA00035234"/>
    </source>
</evidence>
<comment type="caution">
    <text evidence="6">The sequence shown here is derived from an EMBL/GenBank/DDBJ whole genome shotgun (WGS) entry which is preliminary data.</text>
</comment>
<dbReference type="FunFam" id="1.10.1620.10:FF:000001">
    <property type="entry name" value="60S ribosomal protein-like L39"/>
    <property type="match status" value="1"/>
</dbReference>
<dbReference type="EMBL" id="AVOT02001367">
    <property type="protein sequence ID" value="MBW0466673.1"/>
    <property type="molecule type" value="Genomic_DNA"/>
</dbReference>
<dbReference type="Proteomes" id="UP000765509">
    <property type="component" value="Unassembled WGS sequence"/>
</dbReference>